<dbReference type="Proteomes" id="UP001172155">
    <property type="component" value="Unassembled WGS sequence"/>
</dbReference>
<feature type="region of interest" description="Disordered" evidence="1">
    <location>
        <begin position="73"/>
        <end position="98"/>
    </location>
</feature>
<keyword evidence="2" id="KW-0472">Membrane</keyword>
<evidence type="ECO:0000313" key="3">
    <source>
        <dbReference type="EMBL" id="KAK0737814.1"/>
    </source>
</evidence>
<keyword evidence="2" id="KW-0812">Transmembrane</keyword>
<evidence type="ECO:0000256" key="1">
    <source>
        <dbReference type="SAM" id="MobiDB-lite"/>
    </source>
</evidence>
<sequence length="98" mass="10952">MHGSPHQKTTTPPAWFRGTCILCTIGALCLAIDVPVLQSVMEPTPLTLAAVSGWTSTQNIHHWDCPIHTRDLRAQREARRRRPRGATGGKRHFSEEKT</sequence>
<proteinExistence type="predicted"/>
<keyword evidence="2" id="KW-1133">Transmembrane helix</keyword>
<dbReference type="AlphaFoldDB" id="A0AA40BP70"/>
<evidence type="ECO:0000256" key="2">
    <source>
        <dbReference type="SAM" id="Phobius"/>
    </source>
</evidence>
<keyword evidence="4" id="KW-1185">Reference proteome</keyword>
<name>A0AA40BP70_9PEZI</name>
<comment type="caution">
    <text evidence="3">The sequence shown here is derived from an EMBL/GenBank/DDBJ whole genome shotgun (WGS) entry which is preliminary data.</text>
</comment>
<reference evidence="3" key="1">
    <citation type="submission" date="2023-06" db="EMBL/GenBank/DDBJ databases">
        <title>Genome-scale phylogeny and comparative genomics of the fungal order Sordariales.</title>
        <authorList>
            <consortium name="Lawrence Berkeley National Laboratory"/>
            <person name="Hensen N."/>
            <person name="Bonometti L."/>
            <person name="Westerberg I."/>
            <person name="Brannstrom I.O."/>
            <person name="Guillou S."/>
            <person name="Cros-Aarteil S."/>
            <person name="Calhoun S."/>
            <person name="Haridas S."/>
            <person name="Kuo A."/>
            <person name="Mondo S."/>
            <person name="Pangilinan J."/>
            <person name="Riley R."/>
            <person name="LaButti K."/>
            <person name="Andreopoulos B."/>
            <person name="Lipzen A."/>
            <person name="Chen C."/>
            <person name="Yanf M."/>
            <person name="Daum C."/>
            <person name="Ng V."/>
            <person name="Clum A."/>
            <person name="Steindorff A."/>
            <person name="Ohm R."/>
            <person name="Martin F."/>
            <person name="Silar P."/>
            <person name="Natvig D."/>
            <person name="Lalanne C."/>
            <person name="Gautier V."/>
            <person name="Ament-velasquez S.L."/>
            <person name="Kruys A."/>
            <person name="Hutchinson M.I."/>
            <person name="Powell A.J."/>
            <person name="Barry K."/>
            <person name="Miller A.N."/>
            <person name="Grigoriev I.V."/>
            <person name="Debuchy R."/>
            <person name="Gladieux P."/>
            <person name="Thoren M.H."/>
            <person name="Johannesson H."/>
        </authorList>
    </citation>
    <scope>NUCLEOTIDE SEQUENCE</scope>
    <source>
        <strain evidence="3">SMH3187-1</strain>
    </source>
</reference>
<feature type="transmembrane region" description="Helical" evidence="2">
    <location>
        <begin position="14"/>
        <end position="32"/>
    </location>
</feature>
<protein>
    <submittedName>
        <fullName evidence="3">Uncharacterized protein</fullName>
    </submittedName>
</protein>
<accession>A0AA40BP70</accession>
<organism evidence="3 4">
    <name type="scientific">Schizothecium vesticola</name>
    <dbReference type="NCBI Taxonomy" id="314040"/>
    <lineage>
        <taxon>Eukaryota</taxon>
        <taxon>Fungi</taxon>
        <taxon>Dikarya</taxon>
        <taxon>Ascomycota</taxon>
        <taxon>Pezizomycotina</taxon>
        <taxon>Sordariomycetes</taxon>
        <taxon>Sordariomycetidae</taxon>
        <taxon>Sordariales</taxon>
        <taxon>Schizotheciaceae</taxon>
        <taxon>Schizothecium</taxon>
    </lineage>
</organism>
<evidence type="ECO:0000313" key="4">
    <source>
        <dbReference type="Proteomes" id="UP001172155"/>
    </source>
</evidence>
<gene>
    <name evidence="3" type="ORF">B0T18DRAFT_234842</name>
</gene>
<dbReference type="EMBL" id="JAUKUD010000007">
    <property type="protein sequence ID" value="KAK0737814.1"/>
    <property type="molecule type" value="Genomic_DNA"/>
</dbReference>